<dbReference type="GO" id="GO:0000455">
    <property type="term" value="P:enzyme-directed rRNA pseudouridine synthesis"/>
    <property type="evidence" value="ECO:0007669"/>
    <property type="project" value="TreeGrafter"/>
</dbReference>
<dbReference type="GO" id="GO:0003723">
    <property type="term" value="F:RNA binding"/>
    <property type="evidence" value="ECO:0007669"/>
    <property type="project" value="InterPro"/>
</dbReference>
<dbReference type="InterPro" id="IPR050188">
    <property type="entry name" value="RluA_PseudoU_synthase"/>
</dbReference>
<evidence type="ECO:0000256" key="2">
    <source>
        <dbReference type="ARBA" id="ARBA00023235"/>
    </source>
</evidence>
<dbReference type="InterPro" id="IPR036986">
    <property type="entry name" value="S4_RNA-bd_sf"/>
</dbReference>
<dbReference type="InterPro" id="IPR006224">
    <property type="entry name" value="PsdUridine_synth_RluA-like_CS"/>
</dbReference>
<evidence type="ECO:0000313" key="6">
    <source>
        <dbReference type="EMBL" id="HET98291.1"/>
    </source>
</evidence>
<protein>
    <recommendedName>
        <fullName evidence="4">Pseudouridine synthase</fullName>
        <ecNumber evidence="4">5.4.99.-</ecNumber>
    </recommendedName>
</protein>
<dbReference type="Gene3D" id="3.10.290.10">
    <property type="entry name" value="RNA-binding S4 domain"/>
    <property type="match status" value="1"/>
</dbReference>
<comment type="similarity">
    <text evidence="1 4">Belongs to the pseudouridine synthase RluA family.</text>
</comment>
<dbReference type="EC" id="5.4.99.-" evidence="4"/>
<evidence type="ECO:0000259" key="5">
    <source>
        <dbReference type="Pfam" id="PF00849"/>
    </source>
</evidence>
<dbReference type="Pfam" id="PF00849">
    <property type="entry name" value="PseudoU_synth_2"/>
    <property type="match status" value="1"/>
</dbReference>
<dbReference type="SUPFAM" id="SSF55120">
    <property type="entry name" value="Pseudouridine synthase"/>
    <property type="match status" value="1"/>
</dbReference>
<feature type="active site" evidence="3">
    <location>
        <position position="155"/>
    </location>
</feature>
<dbReference type="GO" id="GO:0140098">
    <property type="term" value="F:catalytic activity, acting on RNA"/>
    <property type="evidence" value="ECO:0007669"/>
    <property type="project" value="UniProtKB-ARBA"/>
</dbReference>
<proteinExistence type="inferred from homology"/>
<dbReference type="PANTHER" id="PTHR21600:SF44">
    <property type="entry name" value="RIBOSOMAL LARGE SUBUNIT PSEUDOURIDINE SYNTHASE D"/>
    <property type="match status" value="1"/>
</dbReference>
<dbReference type="InterPro" id="IPR006225">
    <property type="entry name" value="PsdUridine_synth_RluC/D"/>
</dbReference>
<dbReference type="AlphaFoldDB" id="A0A7C2XRU9"/>
<evidence type="ECO:0000256" key="3">
    <source>
        <dbReference type="PIRSR" id="PIRSR606225-1"/>
    </source>
</evidence>
<dbReference type="InterPro" id="IPR006145">
    <property type="entry name" value="PsdUridine_synth_RsuA/RluA"/>
</dbReference>
<gene>
    <name evidence="6" type="ORF">ENN98_06315</name>
</gene>
<dbReference type="CDD" id="cd00165">
    <property type="entry name" value="S4"/>
    <property type="match status" value="1"/>
</dbReference>
<feature type="domain" description="Pseudouridine synthase RsuA/RluA-like" evidence="5">
    <location>
        <begin position="105"/>
        <end position="261"/>
    </location>
</feature>
<dbReference type="GO" id="GO:0009982">
    <property type="term" value="F:pseudouridine synthase activity"/>
    <property type="evidence" value="ECO:0007669"/>
    <property type="project" value="InterPro"/>
</dbReference>
<organism evidence="6">
    <name type="scientific">Desulfurivibrio alkaliphilus</name>
    <dbReference type="NCBI Taxonomy" id="427923"/>
    <lineage>
        <taxon>Bacteria</taxon>
        <taxon>Pseudomonadati</taxon>
        <taxon>Thermodesulfobacteriota</taxon>
        <taxon>Desulfobulbia</taxon>
        <taxon>Desulfobulbales</taxon>
        <taxon>Desulfobulbaceae</taxon>
        <taxon>Desulfurivibrio</taxon>
    </lineage>
</organism>
<dbReference type="InterPro" id="IPR020103">
    <property type="entry name" value="PsdUridine_synth_cat_dom_sf"/>
</dbReference>
<evidence type="ECO:0000256" key="4">
    <source>
        <dbReference type="RuleBase" id="RU362028"/>
    </source>
</evidence>
<dbReference type="PROSITE" id="PS01129">
    <property type="entry name" value="PSI_RLU"/>
    <property type="match status" value="1"/>
</dbReference>
<dbReference type="NCBIfam" id="TIGR00005">
    <property type="entry name" value="rluA_subfam"/>
    <property type="match status" value="1"/>
</dbReference>
<reference evidence="6" key="1">
    <citation type="journal article" date="2020" name="mSystems">
        <title>Genome- and Community-Level Interaction Insights into Carbon Utilization and Element Cycling Functions of Hydrothermarchaeota in Hydrothermal Sediment.</title>
        <authorList>
            <person name="Zhou Z."/>
            <person name="Liu Y."/>
            <person name="Xu W."/>
            <person name="Pan J."/>
            <person name="Luo Z.H."/>
            <person name="Li M."/>
        </authorList>
    </citation>
    <scope>NUCLEOTIDE SEQUENCE [LARGE SCALE GENOMIC DNA]</scope>
    <source>
        <strain evidence="6">SpSt-1224</strain>
    </source>
</reference>
<accession>A0A7C2XRU9</accession>
<comment type="caution">
    <text evidence="6">The sequence shown here is derived from an EMBL/GenBank/DDBJ whole genome shotgun (WGS) entry which is preliminary data.</text>
</comment>
<comment type="catalytic activity">
    <reaction evidence="4">
        <text>a uridine in RNA = a pseudouridine in RNA</text>
        <dbReference type="Rhea" id="RHEA:48348"/>
        <dbReference type="Rhea" id="RHEA-COMP:12068"/>
        <dbReference type="Rhea" id="RHEA-COMP:12069"/>
        <dbReference type="ChEBI" id="CHEBI:65314"/>
        <dbReference type="ChEBI" id="CHEBI:65315"/>
    </reaction>
</comment>
<dbReference type="Gene3D" id="3.30.2350.10">
    <property type="entry name" value="Pseudouridine synthase"/>
    <property type="match status" value="1"/>
</dbReference>
<keyword evidence="2 4" id="KW-0413">Isomerase</keyword>
<comment type="function">
    <text evidence="4">Responsible for synthesis of pseudouridine from uracil.</text>
</comment>
<sequence length="338" mass="36849">MTSQEFPSFEFVVPPPAAGRRLDLFLAEHLAGQELTRSRLQALIRRGLVELSSPAIGAADGPTTSPKAGALLKVGDRIKVRVPPPASVELVAEEVPFNILHEDEDILVLAKPPGVVVHPAGGHWQGTLVHGLLHHCRDLSGISGELRPGIVHRLDKDTSGCLVVAKNDRAHRELVRQFKSQAVAKKYRALLTGVMGGEQGRVDLPIGRHPVRRKKMAVRPEGGRAAATRWRVLERFSAGYTLVELDLETGRTHQIRVHMAALGHPVAGDPLYGKGGDRDRRFGINRQWLHALHLAFDHPRSGERLQFTAPLWPDLEAVLGSLRAIASPGGPHTTGLSR</sequence>
<dbReference type="PANTHER" id="PTHR21600">
    <property type="entry name" value="MITOCHONDRIAL RNA PSEUDOURIDINE SYNTHASE"/>
    <property type="match status" value="1"/>
</dbReference>
<dbReference type="Proteomes" id="UP000885986">
    <property type="component" value="Unassembled WGS sequence"/>
</dbReference>
<evidence type="ECO:0000256" key="1">
    <source>
        <dbReference type="ARBA" id="ARBA00010876"/>
    </source>
</evidence>
<dbReference type="EMBL" id="DSDS01000142">
    <property type="protein sequence ID" value="HET98291.1"/>
    <property type="molecule type" value="Genomic_DNA"/>
</dbReference>
<dbReference type="CDD" id="cd02869">
    <property type="entry name" value="PseudoU_synth_RluA_like"/>
    <property type="match status" value="1"/>
</dbReference>
<name>A0A7C2XRU9_9BACT</name>